<evidence type="ECO:0000313" key="2">
    <source>
        <dbReference type="EMBL" id="AIJ26491.1"/>
    </source>
</evidence>
<dbReference type="EMBL" id="CP009110">
    <property type="protein sequence ID" value="AIJ26491.1"/>
    <property type="molecule type" value="Genomic_DNA"/>
</dbReference>
<evidence type="ECO:0000256" key="1">
    <source>
        <dbReference type="SAM" id="MobiDB-lite"/>
    </source>
</evidence>
<dbReference type="STRING" id="1068978.AMETH_6399"/>
<organism evidence="2 3">
    <name type="scientific">Amycolatopsis methanolica 239</name>
    <dbReference type="NCBI Taxonomy" id="1068978"/>
    <lineage>
        <taxon>Bacteria</taxon>
        <taxon>Bacillati</taxon>
        <taxon>Actinomycetota</taxon>
        <taxon>Actinomycetes</taxon>
        <taxon>Pseudonocardiales</taxon>
        <taxon>Pseudonocardiaceae</taxon>
        <taxon>Amycolatopsis</taxon>
        <taxon>Amycolatopsis methanolica group</taxon>
    </lineage>
</organism>
<gene>
    <name evidence="2" type="ORF">AMETH_6399</name>
</gene>
<sequence>MAKGDKDKKSGRIDPTWPHLPDGEHPVTELSADRQGALSPFGNVTFPLETVPYVHPETEINK</sequence>
<dbReference type="AlphaFoldDB" id="A0A076N5A1"/>
<dbReference type="KEGG" id="amq:AMETH_6399"/>
<dbReference type="GeneID" id="301845500"/>
<dbReference type="eggNOG" id="ENOG5033FDU">
    <property type="taxonomic scope" value="Bacteria"/>
</dbReference>
<keyword evidence="3" id="KW-1185">Reference proteome</keyword>
<evidence type="ECO:0000313" key="3">
    <source>
        <dbReference type="Proteomes" id="UP000062973"/>
    </source>
</evidence>
<protein>
    <submittedName>
        <fullName evidence="2">Uncharacterized protein</fullName>
    </submittedName>
</protein>
<dbReference type="OrthoDB" id="5191634at2"/>
<proteinExistence type="predicted"/>
<reference evidence="2 3" key="1">
    <citation type="submission" date="2014-07" db="EMBL/GenBank/DDBJ databases">
        <title>Whole Genome Sequence of the Amycolatopsis methanolica 239.</title>
        <authorList>
            <person name="Tang B."/>
        </authorList>
    </citation>
    <scope>NUCLEOTIDE SEQUENCE [LARGE SCALE GENOMIC DNA]</scope>
    <source>
        <strain evidence="2 3">239</strain>
    </source>
</reference>
<dbReference type="HOGENOM" id="CLU_186062_2_0_11"/>
<name>A0A076N5A1_AMYME</name>
<dbReference type="Proteomes" id="UP000062973">
    <property type="component" value="Chromosome"/>
</dbReference>
<dbReference type="PATRIC" id="fig|1068978.7.peg.6877"/>
<feature type="region of interest" description="Disordered" evidence="1">
    <location>
        <begin position="1"/>
        <end position="31"/>
    </location>
</feature>
<feature type="compositionally biased region" description="Basic and acidic residues" evidence="1">
    <location>
        <begin position="1"/>
        <end position="12"/>
    </location>
</feature>
<accession>A0A076N5A1</accession>
<dbReference type="RefSeq" id="WP_017985268.1">
    <property type="nucleotide sequence ID" value="NZ_AQUL01000001.1"/>
</dbReference>